<dbReference type="GO" id="GO:0005886">
    <property type="term" value="C:plasma membrane"/>
    <property type="evidence" value="ECO:0007669"/>
    <property type="project" value="UniProtKB-SubCell"/>
</dbReference>
<dbReference type="PANTHER" id="PTHR42920">
    <property type="entry name" value="OS03G0707200 PROTEIN-RELATED"/>
    <property type="match status" value="1"/>
</dbReference>
<dbReference type="Pfam" id="PF00892">
    <property type="entry name" value="EamA"/>
    <property type="match status" value="2"/>
</dbReference>
<evidence type="ECO:0000256" key="8">
    <source>
        <dbReference type="SAM" id="Phobius"/>
    </source>
</evidence>
<gene>
    <name evidence="10" type="primary">LOC123166356</name>
</gene>
<dbReference type="Gramene" id="TraesWEE_scaffold_154385_01G000200.1">
    <property type="protein sequence ID" value="TraesWEE_scaffold_154385_01G000200.1"/>
    <property type="gene ID" value="TraesWEE_scaffold_154385_01G000200"/>
</dbReference>
<keyword evidence="5 8" id="KW-1133">Transmembrane helix</keyword>
<organism evidence="10">
    <name type="scientific">Triticum aestivum</name>
    <name type="common">Wheat</name>
    <dbReference type="NCBI Taxonomy" id="4565"/>
    <lineage>
        <taxon>Eukaryota</taxon>
        <taxon>Viridiplantae</taxon>
        <taxon>Streptophyta</taxon>
        <taxon>Embryophyta</taxon>
        <taxon>Tracheophyta</taxon>
        <taxon>Spermatophyta</taxon>
        <taxon>Magnoliopsida</taxon>
        <taxon>Liliopsida</taxon>
        <taxon>Poales</taxon>
        <taxon>Poaceae</taxon>
        <taxon>BOP clade</taxon>
        <taxon>Pooideae</taxon>
        <taxon>Triticodae</taxon>
        <taxon>Triticeae</taxon>
        <taxon>Triticinae</taxon>
        <taxon>Triticum</taxon>
    </lineage>
</organism>
<dbReference type="InterPro" id="IPR000620">
    <property type="entry name" value="EamA_dom"/>
</dbReference>
<dbReference type="OMA" id="CTHPSSI"/>
<keyword evidence="4 8" id="KW-0812">Transmembrane</keyword>
<evidence type="ECO:0000256" key="1">
    <source>
        <dbReference type="ARBA" id="ARBA00004651"/>
    </source>
</evidence>
<evidence type="ECO:0000256" key="5">
    <source>
        <dbReference type="ARBA" id="ARBA00022989"/>
    </source>
</evidence>
<keyword evidence="3" id="KW-1003">Cell membrane</keyword>
<dbReference type="InterPro" id="IPR037185">
    <property type="entry name" value="EmrE-like"/>
</dbReference>
<feature type="transmembrane region" description="Helical" evidence="8">
    <location>
        <begin position="167"/>
        <end position="186"/>
    </location>
</feature>
<comment type="similarity">
    <text evidence="2">Belongs to the drug/metabolite transporter (DMT) superfamily. Plant drug/metabolite exporter (P-DME) (TC 2.A.7.4) family.</text>
</comment>
<dbReference type="PANTHER" id="PTHR42920:SF7">
    <property type="entry name" value="EAMA DOMAIN-CONTAINING PROTEIN"/>
    <property type="match status" value="1"/>
</dbReference>
<feature type="transmembrane region" description="Helical" evidence="8">
    <location>
        <begin position="254"/>
        <end position="272"/>
    </location>
</feature>
<protein>
    <recommendedName>
        <fullName evidence="9">EamA domain-containing protein</fullName>
    </recommendedName>
</protein>
<evidence type="ECO:0000256" key="7">
    <source>
        <dbReference type="SAM" id="MobiDB-lite"/>
    </source>
</evidence>
<feature type="compositionally biased region" description="Low complexity" evidence="7">
    <location>
        <begin position="86"/>
        <end position="97"/>
    </location>
</feature>
<dbReference type="Gramene" id="TraesROB_scaffold_145328_01G000200.1">
    <property type="protein sequence ID" value="TraesROB_scaffold_145328_01G000200.1"/>
    <property type="gene ID" value="TraesROB_scaffold_145328_01G000200"/>
</dbReference>
<keyword evidence="6 8" id="KW-0472">Membrane</keyword>
<evidence type="ECO:0000256" key="2">
    <source>
        <dbReference type="ARBA" id="ARBA00007635"/>
    </source>
</evidence>
<comment type="subcellular location">
    <subcellularLocation>
        <location evidence="1">Cell membrane</location>
        <topology evidence="1">Multi-pass membrane protein</topology>
    </subcellularLocation>
</comment>
<feature type="transmembrane region" description="Helical" evidence="8">
    <location>
        <begin position="334"/>
        <end position="362"/>
    </location>
</feature>
<reference evidence="10" key="1">
    <citation type="submission" date="2018-08" db="EMBL/GenBank/DDBJ databases">
        <authorList>
            <person name="Rossello M."/>
        </authorList>
    </citation>
    <scope>NUCLEOTIDE SEQUENCE [LARGE SCALE GENOMIC DNA]</scope>
    <source>
        <strain evidence="10">cv. Chinese Spring</strain>
    </source>
</reference>
<feature type="transmembrane region" description="Helical" evidence="8">
    <location>
        <begin position="198"/>
        <end position="216"/>
    </location>
</feature>
<feature type="domain" description="EamA" evidence="9">
    <location>
        <begin position="304"/>
        <end position="455"/>
    </location>
</feature>
<dbReference type="Gramene" id="TraesCS7A03G0488200.2">
    <property type="protein sequence ID" value="TraesCS7A03G0488200.2.CDS"/>
    <property type="gene ID" value="TraesCS7A03G0488200"/>
</dbReference>
<evidence type="ECO:0000313" key="11">
    <source>
        <dbReference type="Proteomes" id="UP000019116"/>
    </source>
</evidence>
<accession>A0A3B6RCZ3</accession>
<evidence type="ECO:0000313" key="10">
    <source>
        <dbReference type="EnsemblPlants" id="TraesCS7A02G209000.1"/>
    </source>
</evidence>
<dbReference type="InterPro" id="IPR051258">
    <property type="entry name" value="Diverse_Substrate_Transporter"/>
</dbReference>
<evidence type="ECO:0000256" key="6">
    <source>
        <dbReference type="ARBA" id="ARBA00023136"/>
    </source>
</evidence>
<dbReference type="PaxDb" id="4565-Traes_7AS_F2F9571A2.1"/>
<dbReference type="Proteomes" id="UP000019116">
    <property type="component" value="Chromosome 7A"/>
</dbReference>
<dbReference type="Gramene" id="TraesCAD_scaffold_118754_01G000100.1">
    <property type="protein sequence ID" value="TraesCAD_scaffold_118754_01G000100.1"/>
    <property type="gene ID" value="TraesCAD_scaffold_118754_01G000100"/>
</dbReference>
<feature type="transmembrane region" description="Helical" evidence="8">
    <location>
        <begin position="303"/>
        <end position="322"/>
    </location>
</feature>
<feature type="transmembrane region" description="Helical" evidence="8">
    <location>
        <begin position="382"/>
        <end position="403"/>
    </location>
</feature>
<dbReference type="Gramene" id="TraesCS7A02G209000.1">
    <property type="protein sequence ID" value="TraesCS7A02G209000.1"/>
    <property type="gene ID" value="TraesCS7A02G209000"/>
</dbReference>
<feature type="transmembrane region" description="Helical" evidence="8">
    <location>
        <begin position="439"/>
        <end position="462"/>
    </location>
</feature>
<dbReference type="EnsemblPlants" id="TraesCS7A02G209000.1">
    <property type="protein sequence ID" value="TraesCS7A02G209000.1"/>
    <property type="gene ID" value="TraesCS7A02G209000"/>
</dbReference>
<feature type="region of interest" description="Disordered" evidence="7">
    <location>
        <begin position="30"/>
        <end position="141"/>
    </location>
</feature>
<feature type="domain" description="EamA" evidence="9">
    <location>
        <begin position="170"/>
        <end position="293"/>
    </location>
</feature>
<dbReference type="SUPFAM" id="SSF103481">
    <property type="entry name" value="Multidrug resistance efflux transporter EmrE"/>
    <property type="match status" value="2"/>
</dbReference>
<feature type="transmembrane region" description="Helical" evidence="8">
    <location>
        <begin position="228"/>
        <end position="248"/>
    </location>
</feature>
<name>A0A3B6RCZ3_WHEAT</name>
<evidence type="ECO:0000256" key="3">
    <source>
        <dbReference type="ARBA" id="ARBA00022475"/>
    </source>
</evidence>
<feature type="compositionally biased region" description="Low complexity" evidence="7">
    <location>
        <begin position="132"/>
        <end position="141"/>
    </location>
</feature>
<dbReference type="GO" id="GO:0016020">
    <property type="term" value="C:membrane"/>
    <property type="evidence" value="ECO:0000318"/>
    <property type="project" value="GO_Central"/>
</dbReference>
<reference evidence="10" key="2">
    <citation type="submission" date="2018-10" db="UniProtKB">
        <authorList>
            <consortium name="EnsemblPlants"/>
        </authorList>
    </citation>
    <scope>IDENTIFICATION</scope>
</reference>
<sequence length="475" mass="51789">MCLWSRARCPRVVCFAIHSCYSAHCTHPSSIVPPSPPSSGEMLLSELPTPPRPWRPRVREAHSARPRHLPLPGSHTAALPRRRHLLLSPSATPSDDPALPPARRPSRPKRASGEGEGWMKKAVPPAPVTRGLSSPVPEEPLSPLRWTAGRQARAAWRKATSLVPRRARSVILLNLLVLIFASNISIVKEAQTMLDPDLFNIIRFTIAAIPFVPFLLKSLRDMQVVLRGVELGVWVTLAYLTQSIGLVTADAGRASFISALTVIIVPFLDGILGAEIPAYTWLGAFLSVLGVGILELSGSPPCVGDLLTLLSAFCFGIHMLRTEHISRKMKKENFLPLVGCQVVVVAVVSAVSFIVKCFLQNVVPWNLKSGTPTELFSMMSSFPWLAILYTGIIATTFCLWAEIVAMRDVSATETAIIYGLEPVWGATFAWAIHGERWGITGLIGAIFIIAGSLMVQVLGSFLDIDVSEDSYQMNS</sequence>
<dbReference type="Gramene" id="TraesCLE_scaffold_123459_01G000200.1">
    <property type="protein sequence ID" value="TraesCLE_scaffold_123459_01G000200.1"/>
    <property type="gene ID" value="TraesCLE_scaffold_123459_01G000200"/>
</dbReference>
<keyword evidence="11" id="KW-1185">Reference proteome</keyword>
<dbReference type="STRING" id="4565.A0A3B6RCZ3"/>
<evidence type="ECO:0000259" key="9">
    <source>
        <dbReference type="Pfam" id="PF00892"/>
    </source>
</evidence>
<evidence type="ECO:0000256" key="4">
    <source>
        <dbReference type="ARBA" id="ARBA00022692"/>
    </source>
</evidence>
<proteinExistence type="inferred from homology"/>
<dbReference type="AlphaFoldDB" id="A0A3B6RCZ3"/>
<dbReference type="OrthoDB" id="2017960at2759"/>